<feature type="transmembrane region" description="Helical" evidence="2">
    <location>
        <begin position="184"/>
        <end position="205"/>
    </location>
</feature>
<organism evidence="3 4">
    <name type="scientific">Aspergillus pseudoustus</name>
    <dbReference type="NCBI Taxonomy" id="1810923"/>
    <lineage>
        <taxon>Eukaryota</taxon>
        <taxon>Fungi</taxon>
        <taxon>Dikarya</taxon>
        <taxon>Ascomycota</taxon>
        <taxon>Pezizomycotina</taxon>
        <taxon>Eurotiomycetes</taxon>
        <taxon>Eurotiomycetidae</taxon>
        <taxon>Eurotiales</taxon>
        <taxon>Aspergillaceae</taxon>
        <taxon>Aspergillus</taxon>
        <taxon>Aspergillus subgen. Nidulantes</taxon>
    </lineage>
</organism>
<evidence type="ECO:0000256" key="2">
    <source>
        <dbReference type="SAM" id="Phobius"/>
    </source>
</evidence>
<keyword evidence="2" id="KW-0812">Transmembrane</keyword>
<feature type="region of interest" description="Disordered" evidence="1">
    <location>
        <begin position="117"/>
        <end position="153"/>
    </location>
</feature>
<feature type="compositionally biased region" description="Low complexity" evidence="1">
    <location>
        <begin position="117"/>
        <end position="143"/>
    </location>
</feature>
<proteinExistence type="predicted"/>
<comment type="caution">
    <text evidence="3">The sequence shown here is derived from an EMBL/GenBank/DDBJ whole genome shotgun (WGS) entry which is preliminary data.</text>
</comment>
<gene>
    <name evidence="3" type="ORF">BJY01DRAFT_167640</name>
</gene>
<evidence type="ECO:0000313" key="4">
    <source>
        <dbReference type="Proteomes" id="UP001610446"/>
    </source>
</evidence>
<reference evidence="3 4" key="1">
    <citation type="submission" date="2024-07" db="EMBL/GenBank/DDBJ databases">
        <title>Section-level genome sequencing and comparative genomics of Aspergillus sections Usti and Cavernicolus.</title>
        <authorList>
            <consortium name="Lawrence Berkeley National Laboratory"/>
            <person name="Nybo J.L."/>
            <person name="Vesth T.C."/>
            <person name="Theobald S."/>
            <person name="Frisvad J.C."/>
            <person name="Larsen T.O."/>
            <person name="Kjaerboelling I."/>
            <person name="Rothschild-Mancinelli K."/>
            <person name="Lyhne E.K."/>
            <person name="Kogle M.E."/>
            <person name="Barry K."/>
            <person name="Clum A."/>
            <person name="Na H."/>
            <person name="Ledsgaard L."/>
            <person name="Lin J."/>
            <person name="Lipzen A."/>
            <person name="Kuo A."/>
            <person name="Riley R."/>
            <person name="Mondo S."/>
            <person name="Labutti K."/>
            <person name="Haridas S."/>
            <person name="Pangalinan J."/>
            <person name="Salamov A.A."/>
            <person name="Simmons B.A."/>
            <person name="Magnuson J.K."/>
            <person name="Chen J."/>
            <person name="Drula E."/>
            <person name="Henrissat B."/>
            <person name="Wiebenga A."/>
            <person name="Lubbers R.J."/>
            <person name="Gomes A.C."/>
            <person name="Makela M.R."/>
            <person name="Stajich J."/>
            <person name="Grigoriev I.V."/>
            <person name="Mortensen U.H."/>
            <person name="De Vries R.P."/>
            <person name="Baker S.E."/>
            <person name="Andersen M.R."/>
        </authorList>
    </citation>
    <scope>NUCLEOTIDE SEQUENCE [LARGE SCALE GENOMIC DNA]</scope>
    <source>
        <strain evidence="3 4">CBS 123904</strain>
    </source>
</reference>
<evidence type="ECO:0000313" key="3">
    <source>
        <dbReference type="EMBL" id="KAL2847188.1"/>
    </source>
</evidence>
<accession>A0ABR4K4D8</accession>
<protein>
    <submittedName>
        <fullName evidence="3">Uncharacterized protein</fullName>
    </submittedName>
</protein>
<keyword evidence="4" id="KW-1185">Reference proteome</keyword>
<dbReference type="EMBL" id="JBFXLU010000058">
    <property type="protein sequence ID" value="KAL2847188.1"/>
    <property type="molecule type" value="Genomic_DNA"/>
</dbReference>
<name>A0ABR4K4D8_9EURO</name>
<keyword evidence="2" id="KW-1133">Transmembrane helix</keyword>
<keyword evidence="2" id="KW-0472">Membrane</keyword>
<sequence>MLQGLVSLSLKTHVPGNFLSGKAPGIPKTHPLTKLPKLDTSWPTRAVRAGSEGQRKVRDTQLELSRRSSWRAASLRRREPLSLGNKQSLLSALESVCRPFFWDSNELPGLASSTAPTTLTETITPTPPSTTTGTATTIPPITLSGDEIDPTETDPYSPLLTDEDIDEYYREQPNDGVLSTGAQAGIGVGAAVGVVGLIAGGFFFYHRHKMRTPAKTIREISEGPSEGEL</sequence>
<dbReference type="Proteomes" id="UP001610446">
    <property type="component" value="Unassembled WGS sequence"/>
</dbReference>
<evidence type="ECO:0000256" key="1">
    <source>
        <dbReference type="SAM" id="MobiDB-lite"/>
    </source>
</evidence>